<name>A6G987_9BACT</name>
<evidence type="ECO:0000256" key="1">
    <source>
        <dbReference type="SAM" id="MobiDB-lite"/>
    </source>
</evidence>
<dbReference type="STRING" id="391625.PPSIR1_03083"/>
<gene>
    <name evidence="2" type="ORF">PPSIR1_03083</name>
</gene>
<proteinExistence type="predicted"/>
<keyword evidence="3" id="KW-1185">Reference proteome</keyword>
<sequence>MANPRFDLGADAQSVAGETSGEGVGEDELGDTSSESSAEDTTAQPETDSTASDDECPPGELACDGSCVPAGTQDHCEGCEPCDGLCVDGTCHPEQAHLVFVTSVEVSGNFQGIQGGDEFCAIAAGLGDGLPEGPWLAWLGDGRVSTADAFGPGSVFVRVDGVVIAEGLEDLLDGELDAPINLTEAGHPLPGSLCDQKVWTGLTPEGDVVQYDCQGWTTGGAQGTVGSAHATDAQWAEATSCGLHDCHASAALYCIHAG</sequence>
<feature type="compositionally biased region" description="Low complexity" evidence="1">
    <location>
        <begin position="31"/>
        <end position="43"/>
    </location>
</feature>
<evidence type="ECO:0000313" key="3">
    <source>
        <dbReference type="Proteomes" id="UP000005801"/>
    </source>
</evidence>
<comment type="caution">
    <text evidence="2">The sequence shown here is derived from an EMBL/GenBank/DDBJ whole genome shotgun (WGS) entry which is preliminary data.</text>
</comment>
<dbReference type="InterPro" id="IPR016187">
    <property type="entry name" value="CTDL_fold"/>
</dbReference>
<dbReference type="Proteomes" id="UP000005801">
    <property type="component" value="Unassembled WGS sequence"/>
</dbReference>
<dbReference type="EMBL" id="ABCS01000043">
    <property type="protein sequence ID" value="EDM77635.1"/>
    <property type="molecule type" value="Genomic_DNA"/>
</dbReference>
<dbReference type="InterPro" id="IPR016186">
    <property type="entry name" value="C-type_lectin-like/link_sf"/>
</dbReference>
<dbReference type="Gene3D" id="3.10.100.10">
    <property type="entry name" value="Mannose-Binding Protein A, subunit A"/>
    <property type="match status" value="1"/>
</dbReference>
<feature type="region of interest" description="Disordered" evidence="1">
    <location>
        <begin position="1"/>
        <end position="58"/>
    </location>
</feature>
<dbReference type="SUPFAM" id="SSF56436">
    <property type="entry name" value="C-type lectin-like"/>
    <property type="match status" value="1"/>
</dbReference>
<organism evidence="2 3">
    <name type="scientific">Plesiocystis pacifica SIR-1</name>
    <dbReference type="NCBI Taxonomy" id="391625"/>
    <lineage>
        <taxon>Bacteria</taxon>
        <taxon>Pseudomonadati</taxon>
        <taxon>Myxococcota</taxon>
        <taxon>Polyangia</taxon>
        <taxon>Nannocystales</taxon>
        <taxon>Nannocystaceae</taxon>
        <taxon>Plesiocystis</taxon>
    </lineage>
</organism>
<evidence type="ECO:0008006" key="4">
    <source>
        <dbReference type="Google" id="ProtNLM"/>
    </source>
</evidence>
<accession>A6G987</accession>
<evidence type="ECO:0000313" key="2">
    <source>
        <dbReference type="EMBL" id="EDM77635.1"/>
    </source>
</evidence>
<protein>
    <recommendedName>
        <fullName evidence="4">DUF1554 domain-containing protein</fullName>
    </recommendedName>
</protein>
<dbReference type="AlphaFoldDB" id="A6G987"/>
<reference evidence="2 3" key="1">
    <citation type="submission" date="2007-06" db="EMBL/GenBank/DDBJ databases">
        <authorList>
            <person name="Shimkets L."/>
            <person name="Ferriera S."/>
            <person name="Johnson J."/>
            <person name="Kravitz S."/>
            <person name="Beeson K."/>
            <person name="Sutton G."/>
            <person name="Rogers Y.-H."/>
            <person name="Friedman R."/>
            <person name="Frazier M."/>
            <person name="Venter J.C."/>
        </authorList>
    </citation>
    <scope>NUCLEOTIDE SEQUENCE [LARGE SCALE GENOMIC DNA]</scope>
    <source>
        <strain evidence="2 3">SIR-1</strain>
    </source>
</reference>